<dbReference type="EMBL" id="JAAKZG010000019">
    <property type="protein sequence ID" value="NGN44745.1"/>
    <property type="molecule type" value="Genomic_DNA"/>
</dbReference>
<dbReference type="InterPro" id="IPR052538">
    <property type="entry name" value="Flavonoid_dioxygenase-like"/>
</dbReference>
<evidence type="ECO:0000256" key="1">
    <source>
        <dbReference type="SAM" id="MobiDB-lite"/>
    </source>
</evidence>
<feature type="domain" description="Cupin type-2" evidence="3">
    <location>
        <begin position="220"/>
        <end position="275"/>
    </location>
</feature>
<protein>
    <submittedName>
        <fullName evidence="4">Cupin domain-containing protein</fullName>
    </submittedName>
</protein>
<organism evidence="4 5">
    <name type="scientific">Mesorhizobium zhangyense</name>
    <dbReference type="NCBI Taxonomy" id="1776730"/>
    <lineage>
        <taxon>Bacteria</taxon>
        <taxon>Pseudomonadati</taxon>
        <taxon>Pseudomonadota</taxon>
        <taxon>Alphaproteobacteria</taxon>
        <taxon>Hyphomicrobiales</taxon>
        <taxon>Phyllobacteriaceae</taxon>
        <taxon>Mesorhizobium</taxon>
    </lineage>
</organism>
<proteinExistence type="predicted"/>
<dbReference type="InterPro" id="IPR013096">
    <property type="entry name" value="Cupin_2"/>
</dbReference>
<dbReference type="InterPro" id="IPR011051">
    <property type="entry name" value="RmlC_Cupin_sf"/>
</dbReference>
<dbReference type="AlphaFoldDB" id="A0A7C9VA39"/>
<dbReference type="SUPFAM" id="SSF51182">
    <property type="entry name" value="RmlC-like cupins"/>
    <property type="match status" value="2"/>
</dbReference>
<reference evidence="4 5" key="1">
    <citation type="submission" date="2020-02" db="EMBL/GenBank/DDBJ databases">
        <title>Genome sequence of the type strain CGMCC 1.15528 of Mesorhizobium zhangyense.</title>
        <authorList>
            <person name="Gao J."/>
            <person name="Sun J."/>
        </authorList>
    </citation>
    <scope>NUCLEOTIDE SEQUENCE [LARGE SCALE GENOMIC DNA]</scope>
    <source>
        <strain evidence="4 5">CGMCC 1.15528</strain>
    </source>
</reference>
<keyword evidence="5" id="KW-1185">Reference proteome</keyword>
<dbReference type="Gene3D" id="2.60.120.10">
    <property type="entry name" value="Jelly Rolls"/>
    <property type="match status" value="2"/>
</dbReference>
<sequence>MAIVAALAIGAVSSTAALAQTVFTWTPKPVALAPYKAPNKPHTTIADVRAKISPANQSKTWNQKVVSDAHLQASWVQLAVGDQSPTMFISDTRAAFIVWEGSVEFTIGSQTPFTATKGFMVQVPARTQFQMKNVGAVPSLHFEVFTADAKITYPQAAATLPKPQAGMTWALTRQDPGAEALGTGNSTFRDFLASPSASAFVTSPGLFVNAIRGQAFNCNPQSPTSLGHRHINYGEFWFIMEGQISYNIEGLPFFVSEAGDIVYVPAGRWHSAANHCPGFDTRVAINPFPTGTHNWPPTASQPNPPTPPISGKGWLD</sequence>
<dbReference type="Proteomes" id="UP000481252">
    <property type="component" value="Unassembled WGS sequence"/>
</dbReference>
<accession>A0A7C9VA39</accession>
<dbReference type="Pfam" id="PF07883">
    <property type="entry name" value="Cupin_2"/>
    <property type="match status" value="1"/>
</dbReference>
<dbReference type="InterPro" id="IPR014710">
    <property type="entry name" value="RmlC-like_jellyroll"/>
</dbReference>
<dbReference type="PANTHER" id="PTHR43346">
    <property type="entry name" value="LIGAND BINDING DOMAIN PROTEIN, PUTATIVE (AFU_ORTHOLOGUE AFUA_6G14370)-RELATED"/>
    <property type="match status" value="1"/>
</dbReference>
<name>A0A7C9VA39_9HYPH</name>
<evidence type="ECO:0000259" key="3">
    <source>
        <dbReference type="Pfam" id="PF07883"/>
    </source>
</evidence>
<feature type="region of interest" description="Disordered" evidence="1">
    <location>
        <begin position="290"/>
        <end position="316"/>
    </location>
</feature>
<comment type="caution">
    <text evidence="4">The sequence shown here is derived from an EMBL/GenBank/DDBJ whole genome shotgun (WGS) entry which is preliminary data.</text>
</comment>
<feature type="chain" id="PRO_5028841258" evidence="2">
    <location>
        <begin position="20"/>
        <end position="316"/>
    </location>
</feature>
<feature type="signal peptide" evidence="2">
    <location>
        <begin position="1"/>
        <end position="19"/>
    </location>
</feature>
<gene>
    <name evidence="4" type="ORF">G6N74_27185</name>
</gene>
<dbReference type="PANTHER" id="PTHR43346:SF1">
    <property type="entry name" value="QUERCETIN 2,3-DIOXYGENASE-RELATED"/>
    <property type="match status" value="1"/>
</dbReference>
<evidence type="ECO:0000313" key="5">
    <source>
        <dbReference type="Proteomes" id="UP000481252"/>
    </source>
</evidence>
<evidence type="ECO:0000256" key="2">
    <source>
        <dbReference type="SAM" id="SignalP"/>
    </source>
</evidence>
<keyword evidence="2" id="KW-0732">Signal</keyword>
<dbReference type="CDD" id="cd02208">
    <property type="entry name" value="cupin_RmlC-like"/>
    <property type="match status" value="1"/>
</dbReference>
<evidence type="ECO:0000313" key="4">
    <source>
        <dbReference type="EMBL" id="NGN44745.1"/>
    </source>
</evidence>